<keyword evidence="7" id="KW-1185">Reference proteome</keyword>
<protein>
    <submittedName>
        <fullName evidence="6">LemA family protein</fullName>
    </submittedName>
</protein>
<organism evidence="6 7">
    <name type="scientific">Maribellus comscasis</name>
    <dbReference type="NCBI Taxonomy" id="2681766"/>
    <lineage>
        <taxon>Bacteria</taxon>
        <taxon>Pseudomonadati</taxon>
        <taxon>Bacteroidota</taxon>
        <taxon>Bacteroidia</taxon>
        <taxon>Marinilabiliales</taxon>
        <taxon>Prolixibacteraceae</taxon>
        <taxon>Maribellus</taxon>
    </lineage>
</organism>
<evidence type="ECO:0000256" key="3">
    <source>
        <dbReference type="ARBA" id="ARBA00022692"/>
    </source>
</evidence>
<evidence type="ECO:0000256" key="2">
    <source>
        <dbReference type="ARBA" id="ARBA00008854"/>
    </source>
</evidence>
<accession>A0A6I6JQ35</accession>
<dbReference type="GO" id="GO:0016020">
    <property type="term" value="C:membrane"/>
    <property type="evidence" value="ECO:0007669"/>
    <property type="project" value="UniProtKB-SubCell"/>
</dbReference>
<dbReference type="Gene3D" id="1.20.1440.20">
    <property type="entry name" value="LemA-like domain"/>
    <property type="match status" value="1"/>
</dbReference>
<evidence type="ECO:0000256" key="4">
    <source>
        <dbReference type="ARBA" id="ARBA00022989"/>
    </source>
</evidence>
<dbReference type="EMBL" id="CP046401">
    <property type="protein sequence ID" value="QGY43158.1"/>
    <property type="molecule type" value="Genomic_DNA"/>
</dbReference>
<dbReference type="KEGG" id="mcos:GM418_05645"/>
<dbReference type="AlphaFoldDB" id="A0A6I6JQ35"/>
<name>A0A6I6JQ35_9BACT</name>
<dbReference type="Pfam" id="PF04011">
    <property type="entry name" value="LemA"/>
    <property type="match status" value="1"/>
</dbReference>
<keyword evidence="4" id="KW-1133">Transmembrane helix</keyword>
<gene>
    <name evidence="6" type="ORF">GM418_05645</name>
</gene>
<dbReference type="PROSITE" id="PS51257">
    <property type="entry name" value="PROKAR_LIPOPROTEIN"/>
    <property type="match status" value="1"/>
</dbReference>
<keyword evidence="5" id="KW-0472">Membrane</keyword>
<sequence>MKRLFVVLLAVVSAFLFSSCGYNKMVELDEQVASSWSQVENVYQRRADLIPNLVNTVKGYAAHEQETLEGVIEARSKATSVNVNPENLNPQALQQFTQAQEGLSSALGRLMVVVERYPDLKANQNFRDLQAQLEGTENRIAVERRKFNETTQSYNAYIRKFPRVIYAGWFGFDKKTYFEAQQGAEQAPEVQF</sequence>
<dbReference type="RefSeq" id="WP_158864015.1">
    <property type="nucleotide sequence ID" value="NZ_CP046401.1"/>
</dbReference>
<dbReference type="PANTHER" id="PTHR34478:SF2">
    <property type="entry name" value="MEMBRANE PROTEIN"/>
    <property type="match status" value="1"/>
</dbReference>
<keyword evidence="3" id="KW-0812">Transmembrane</keyword>
<evidence type="ECO:0000313" key="6">
    <source>
        <dbReference type="EMBL" id="QGY43158.1"/>
    </source>
</evidence>
<evidence type="ECO:0000256" key="1">
    <source>
        <dbReference type="ARBA" id="ARBA00004167"/>
    </source>
</evidence>
<evidence type="ECO:0000313" key="7">
    <source>
        <dbReference type="Proteomes" id="UP000428260"/>
    </source>
</evidence>
<dbReference type="PANTHER" id="PTHR34478">
    <property type="entry name" value="PROTEIN LEMA"/>
    <property type="match status" value="1"/>
</dbReference>
<evidence type="ECO:0000256" key="5">
    <source>
        <dbReference type="ARBA" id="ARBA00023136"/>
    </source>
</evidence>
<dbReference type="InterPro" id="IPR023353">
    <property type="entry name" value="LemA-like_dom_sf"/>
</dbReference>
<dbReference type="InterPro" id="IPR007156">
    <property type="entry name" value="MamQ_LemA"/>
</dbReference>
<reference evidence="6 7" key="1">
    <citation type="submission" date="2019-11" db="EMBL/GenBank/DDBJ databases">
        <authorList>
            <person name="Zheng R.K."/>
            <person name="Sun C.M."/>
        </authorList>
    </citation>
    <scope>NUCLEOTIDE SEQUENCE [LARGE SCALE GENOMIC DNA]</scope>
    <source>
        <strain evidence="6 7">WC007</strain>
    </source>
</reference>
<dbReference type="SUPFAM" id="SSF140478">
    <property type="entry name" value="LemA-like"/>
    <property type="match status" value="1"/>
</dbReference>
<comment type="similarity">
    <text evidence="2">Belongs to the LemA family.</text>
</comment>
<comment type="subcellular location">
    <subcellularLocation>
        <location evidence="1">Membrane</location>
        <topology evidence="1">Single-pass membrane protein</topology>
    </subcellularLocation>
</comment>
<proteinExistence type="inferred from homology"/>
<dbReference type="Proteomes" id="UP000428260">
    <property type="component" value="Chromosome"/>
</dbReference>